<dbReference type="PROSITE" id="PS50014">
    <property type="entry name" value="BROMODOMAIN_2"/>
    <property type="match status" value="2"/>
</dbReference>
<comment type="caution">
    <text evidence="5">The sequence shown here is derived from an EMBL/GenBank/DDBJ whole genome shotgun (WGS) entry which is preliminary data.</text>
</comment>
<keyword evidence="6" id="KW-1185">Reference proteome</keyword>
<evidence type="ECO:0000256" key="3">
    <source>
        <dbReference type="SAM" id="MobiDB-lite"/>
    </source>
</evidence>
<dbReference type="GO" id="GO:0000785">
    <property type="term" value="C:chromatin"/>
    <property type="evidence" value="ECO:0007669"/>
    <property type="project" value="TreeGrafter"/>
</dbReference>
<evidence type="ECO:0000313" key="6">
    <source>
        <dbReference type="Proteomes" id="UP000605846"/>
    </source>
</evidence>
<name>A0A8H7BW45_9FUNG</name>
<dbReference type="GO" id="GO:0006355">
    <property type="term" value="P:regulation of DNA-templated transcription"/>
    <property type="evidence" value="ECO:0007669"/>
    <property type="project" value="TreeGrafter"/>
</dbReference>
<dbReference type="GO" id="GO:0006338">
    <property type="term" value="P:chromatin remodeling"/>
    <property type="evidence" value="ECO:0007669"/>
    <property type="project" value="TreeGrafter"/>
</dbReference>
<dbReference type="PROSITE" id="PS00633">
    <property type="entry name" value="BROMODOMAIN_1"/>
    <property type="match status" value="1"/>
</dbReference>
<feature type="region of interest" description="Disordered" evidence="3">
    <location>
        <begin position="138"/>
        <end position="168"/>
    </location>
</feature>
<dbReference type="PRINTS" id="PR00503">
    <property type="entry name" value="BROMODOMAIN"/>
</dbReference>
<evidence type="ECO:0000256" key="1">
    <source>
        <dbReference type="ARBA" id="ARBA00023117"/>
    </source>
</evidence>
<dbReference type="GO" id="GO:0005634">
    <property type="term" value="C:nucleus"/>
    <property type="evidence" value="ECO:0007669"/>
    <property type="project" value="TreeGrafter"/>
</dbReference>
<sequence>MALSESDAIDDDHPQRSLTEAERKFCTDTLKALMRHRAAGAFQVPVDPVAYNIPDYFDIIKNPMDLSTIKSKLEDNLYDSIDAFAADVRLMFDNCHLYNNAGDPVCLDANKLEEAFNRRMKKAPNAIASTPIAAPLATSSVDRSATETSKEPAEEPDNSITGSEQRRRSSLTALKALHDVPKTMPDDQFKRCEGAIKEMKKPKYRRLNWPFERPVDPVAWGCLDYYDVVKKPMDMSTFEKKLYDYEYAQEDEFEADVRLMFHNCYLYNPSHHPVHEAAKEFEQVFLNYWEKSHAKSSDAKGLNESEE</sequence>
<protein>
    <recommendedName>
        <fullName evidence="4">Bromo domain-containing protein</fullName>
    </recommendedName>
</protein>
<feature type="domain" description="Bromo" evidence="4">
    <location>
        <begin position="34"/>
        <end position="106"/>
    </location>
</feature>
<organism evidence="5 6">
    <name type="scientific">Apophysomyces ossiformis</name>
    <dbReference type="NCBI Taxonomy" id="679940"/>
    <lineage>
        <taxon>Eukaryota</taxon>
        <taxon>Fungi</taxon>
        <taxon>Fungi incertae sedis</taxon>
        <taxon>Mucoromycota</taxon>
        <taxon>Mucoromycotina</taxon>
        <taxon>Mucoromycetes</taxon>
        <taxon>Mucorales</taxon>
        <taxon>Mucorineae</taxon>
        <taxon>Mucoraceae</taxon>
        <taxon>Apophysomyces</taxon>
    </lineage>
</organism>
<dbReference type="Gene3D" id="1.20.920.10">
    <property type="entry name" value="Bromodomain-like"/>
    <property type="match status" value="2"/>
</dbReference>
<dbReference type="EMBL" id="JABAYA010000005">
    <property type="protein sequence ID" value="KAF7731978.1"/>
    <property type="molecule type" value="Genomic_DNA"/>
</dbReference>
<accession>A0A8H7BW45</accession>
<dbReference type="OrthoDB" id="21449at2759"/>
<gene>
    <name evidence="5" type="ORF">EC973_007083</name>
</gene>
<evidence type="ECO:0000259" key="4">
    <source>
        <dbReference type="PROSITE" id="PS50014"/>
    </source>
</evidence>
<reference evidence="5" key="1">
    <citation type="submission" date="2020-01" db="EMBL/GenBank/DDBJ databases">
        <title>Genome Sequencing of Three Apophysomyces-Like Fungal Strains Confirms a Novel Fungal Genus in the Mucoromycota with divergent Burkholderia-like Endosymbiotic Bacteria.</title>
        <authorList>
            <person name="Stajich J.E."/>
            <person name="Macias A.M."/>
            <person name="Carter-House D."/>
            <person name="Lovett B."/>
            <person name="Kasson L.R."/>
            <person name="Berry K."/>
            <person name="Grigoriev I."/>
            <person name="Chang Y."/>
            <person name="Spatafora J."/>
            <person name="Kasson M.T."/>
        </authorList>
    </citation>
    <scope>NUCLEOTIDE SEQUENCE</scope>
    <source>
        <strain evidence="5">NRRL A-21654</strain>
    </source>
</reference>
<dbReference type="Pfam" id="PF00439">
    <property type="entry name" value="Bromodomain"/>
    <property type="match status" value="2"/>
</dbReference>
<evidence type="ECO:0000256" key="2">
    <source>
        <dbReference type="PROSITE-ProRule" id="PRU00035"/>
    </source>
</evidence>
<dbReference type="InterPro" id="IPR036427">
    <property type="entry name" value="Bromodomain-like_sf"/>
</dbReference>
<evidence type="ECO:0000313" key="5">
    <source>
        <dbReference type="EMBL" id="KAF7731978.1"/>
    </source>
</evidence>
<dbReference type="SUPFAM" id="SSF47370">
    <property type="entry name" value="Bromodomain"/>
    <property type="match status" value="2"/>
</dbReference>
<dbReference type="Proteomes" id="UP000605846">
    <property type="component" value="Unassembled WGS sequence"/>
</dbReference>
<proteinExistence type="predicted"/>
<dbReference type="SMART" id="SM00297">
    <property type="entry name" value="BROMO"/>
    <property type="match status" value="2"/>
</dbReference>
<dbReference type="InterPro" id="IPR018359">
    <property type="entry name" value="Bromodomain_CS"/>
</dbReference>
<feature type="compositionally biased region" description="Basic and acidic residues" evidence="3">
    <location>
        <begin position="144"/>
        <end position="153"/>
    </location>
</feature>
<dbReference type="AlphaFoldDB" id="A0A8H7BW45"/>
<dbReference type="InterPro" id="IPR001487">
    <property type="entry name" value="Bromodomain"/>
</dbReference>
<dbReference type="PANTHER" id="PTHR22880">
    <property type="entry name" value="FALZ-RELATED BROMODOMAIN-CONTAINING PROTEINS"/>
    <property type="match status" value="1"/>
</dbReference>
<keyword evidence="1 2" id="KW-0103">Bromodomain</keyword>
<dbReference type="PANTHER" id="PTHR22880:SF225">
    <property type="entry name" value="BROMODOMAIN-CONTAINING PROTEIN BET-1-RELATED"/>
    <property type="match status" value="1"/>
</dbReference>
<feature type="domain" description="Bromo" evidence="4">
    <location>
        <begin position="203"/>
        <end position="275"/>
    </location>
</feature>
<dbReference type="InterPro" id="IPR050935">
    <property type="entry name" value="Bromo_chromatin_reader"/>
</dbReference>